<organism evidence="1 2">
    <name type="scientific">Ajellomyces capsulatus (strain H143)</name>
    <name type="common">Darling's disease fungus</name>
    <name type="synonym">Histoplasma capsulatum</name>
    <dbReference type="NCBI Taxonomy" id="544712"/>
    <lineage>
        <taxon>Eukaryota</taxon>
        <taxon>Fungi</taxon>
        <taxon>Dikarya</taxon>
        <taxon>Ascomycota</taxon>
        <taxon>Pezizomycotina</taxon>
        <taxon>Eurotiomycetes</taxon>
        <taxon>Eurotiomycetidae</taxon>
        <taxon>Onygenales</taxon>
        <taxon>Ajellomycetaceae</taxon>
        <taxon>Histoplasma</taxon>
    </lineage>
</organism>
<name>C6HR25_AJECH</name>
<dbReference type="OrthoDB" id="10669400at2759"/>
<reference evidence="2" key="1">
    <citation type="submission" date="2009-05" db="EMBL/GenBank/DDBJ databases">
        <title>The genome sequence of Ajellomyces capsulatus strain H143.</title>
        <authorList>
            <person name="Champion M."/>
            <person name="Cuomo C.A."/>
            <person name="Ma L.-J."/>
            <person name="Henn M.R."/>
            <person name="Sil A."/>
            <person name="Goldman B."/>
            <person name="Young S.K."/>
            <person name="Kodira C.D."/>
            <person name="Zeng Q."/>
            <person name="Koehrsen M."/>
            <person name="Alvarado L."/>
            <person name="Berlin A.M."/>
            <person name="Borenstein D."/>
            <person name="Chen Z."/>
            <person name="Engels R."/>
            <person name="Freedman E."/>
            <person name="Gellesch M."/>
            <person name="Goldberg J."/>
            <person name="Griggs A."/>
            <person name="Gujja S."/>
            <person name="Heiman D.I."/>
            <person name="Hepburn T.A."/>
            <person name="Howarth C."/>
            <person name="Jen D."/>
            <person name="Larson L."/>
            <person name="Lewis B."/>
            <person name="Mehta T."/>
            <person name="Park D."/>
            <person name="Pearson M."/>
            <person name="Roberts A."/>
            <person name="Saif S."/>
            <person name="Shea T.D."/>
            <person name="Shenoy N."/>
            <person name="Sisk P."/>
            <person name="Stolte C."/>
            <person name="Sykes S."/>
            <person name="Walk T."/>
            <person name="White J."/>
            <person name="Yandava C."/>
            <person name="Klein B."/>
            <person name="McEwen J.G."/>
            <person name="Puccia R."/>
            <person name="Goldman G.H."/>
            <person name="Felipe M.S."/>
            <person name="Nino-Vega G."/>
            <person name="San-Blas G."/>
            <person name="Taylor J.W."/>
            <person name="Mendoza L."/>
            <person name="Galagan J.E."/>
            <person name="Nusbaum C."/>
            <person name="Birren B.W."/>
        </authorList>
    </citation>
    <scope>NUCLEOTIDE SEQUENCE [LARGE SCALE GENOMIC DNA]</scope>
    <source>
        <strain evidence="2">H143</strain>
    </source>
</reference>
<evidence type="ECO:0000313" key="1">
    <source>
        <dbReference type="EMBL" id="EER36959.1"/>
    </source>
</evidence>
<dbReference type="HOGENOM" id="CLU_1686039_0_0_1"/>
<dbReference type="Proteomes" id="UP000002624">
    <property type="component" value="Unassembled WGS sequence"/>
</dbReference>
<sequence>MGTRGGFWALILDIRLATDGHWLKLGPPLMTPDKQCGYLSGTITGISKTVPLSIAASLVQHTAAATHRYFTAIMHLAVLQRRDTVKTPTSAYHGPPEKRPHIPPLEPSSASLMAAIRLLLWSHRNPAVLAYTFACPQRRAASSLPEPRQLLAQTVL</sequence>
<gene>
    <name evidence="1" type="ORF">HCDG_08410</name>
</gene>
<evidence type="ECO:0000313" key="2">
    <source>
        <dbReference type="Proteomes" id="UP000002624"/>
    </source>
</evidence>
<dbReference type="AlphaFoldDB" id="C6HR25"/>
<dbReference type="EMBL" id="GG692436">
    <property type="protein sequence ID" value="EER36959.1"/>
    <property type="molecule type" value="Genomic_DNA"/>
</dbReference>
<protein>
    <submittedName>
        <fullName evidence="1">Uncharacterized protein</fullName>
    </submittedName>
</protein>
<proteinExistence type="predicted"/>
<accession>C6HR25</accession>
<dbReference type="VEuPathDB" id="FungiDB:HCDG_08410"/>